<feature type="domain" description="D-glucuronyl C5-epimerase C-terminal" evidence="1">
    <location>
        <begin position="130"/>
        <end position="256"/>
    </location>
</feature>
<evidence type="ECO:0000259" key="1">
    <source>
        <dbReference type="Pfam" id="PF06662"/>
    </source>
</evidence>
<keyword evidence="3" id="KW-1185">Reference proteome</keyword>
<dbReference type="GO" id="GO:0005975">
    <property type="term" value="P:carbohydrate metabolic process"/>
    <property type="evidence" value="ECO:0007669"/>
    <property type="project" value="InterPro"/>
</dbReference>
<dbReference type="AlphaFoldDB" id="A0A2W1NTR3"/>
<proteinExistence type="predicted"/>
<name>A0A2W1NTR3_PAEXE</name>
<dbReference type="SUPFAM" id="SSF48208">
    <property type="entry name" value="Six-hairpin glycosidases"/>
    <property type="match status" value="1"/>
</dbReference>
<dbReference type="GO" id="GO:0047464">
    <property type="term" value="F:heparosan-N-sulfate-glucuronate 5-epimerase activity"/>
    <property type="evidence" value="ECO:0007669"/>
    <property type="project" value="InterPro"/>
</dbReference>
<accession>A0A2W1NTR3</accession>
<dbReference type="PANTHER" id="PTHR13174">
    <property type="entry name" value="D-GLUCURONYL C5-EPIMERASE"/>
    <property type="match status" value="1"/>
</dbReference>
<dbReference type="GO" id="GO:0015012">
    <property type="term" value="P:heparan sulfate proteoglycan biosynthetic process"/>
    <property type="evidence" value="ECO:0007669"/>
    <property type="project" value="InterPro"/>
</dbReference>
<protein>
    <recommendedName>
        <fullName evidence="1">D-glucuronyl C5-epimerase C-terminal domain-containing protein</fullName>
    </recommendedName>
</protein>
<gene>
    <name evidence="2" type="ORF">CBW46_010695</name>
</gene>
<dbReference type="InterPro" id="IPR010598">
    <property type="entry name" value="C5-epim_C"/>
</dbReference>
<sequence length="468" mass="54410">MRGIYLHHFYSLSYYSVNALVEKVISHHQHEGVENVYRMPKFSPDFAKRSREIYQLKFLTDGYPGRLINGKIEPHPLYGTFVLRDYLTQYEQKRDPRVKEAIMRVCDAAIARMKPYRGALVFWYAFGTPFNHSSKSYYSGLTQSHYAALFAQVYQITGKEEYKVAAKKIYKSLLIPQKRGGVFYRSTKGPSVQELPMHPNGYVLNGWLTILSNIKNYARIFNDRQANKFWAENVSCLKRLLPLYDLPKVANSRYTLNGPAAIELHVPVKDIEIKDVRLKIPGEGVYHVPVTAPKHSWSHYISPQAVKKKAGKLLFNGYDARINVLLSRFSYPSRNKLLITLVSKQSTSLSVKVAHGDFLATSNRQQNQKYTVIGKRRLKKGSNHIEIGLPWKLLGLIGYPTTFKKIGDAYYNNYHFIHIVKLEELYRLTGDQIFREYARKWKSYVKRWSNMAAYRGMQTQPYKYARFR</sequence>
<dbReference type="EMBL" id="NHRJ02000004">
    <property type="protein sequence ID" value="PZE21136.1"/>
    <property type="molecule type" value="Genomic_DNA"/>
</dbReference>
<evidence type="ECO:0000313" key="3">
    <source>
        <dbReference type="Proteomes" id="UP000214746"/>
    </source>
</evidence>
<dbReference type="InterPro" id="IPR039721">
    <property type="entry name" value="C5-epimerase"/>
</dbReference>
<organism evidence="2 3">
    <name type="scientific">Paenibacillus xerothermodurans</name>
    <dbReference type="NCBI Taxonomy" id="1977292"/>
    <lineage>
        <taxon>Bacteria</taxon>
        <taxon>Bacillati</taxon>
        <taxon>Bacillota</taxon>
        <taxon>Bacilli</taxon>
        <taxon>Bacillales</taxon>
        <taxon>Paenibacillaceae</taxon>
        <taxon>Paenibacillus</taxon>
    </lineage>
</organism>
<dbReference type="OrthoDB" id="7888928at2"/>
<reference evidence="2" key="1">
    <citation type="submission" date="2018-06" db="EMBL/GenBank/DDBJ databases">
        <title>Paenibacillus xerothermodurans sp. nov. an extremely dry heat resistant spore forming bacterium isolated from the soil of Cape Canaveral, Florida.</title>
        <authorList>
            <person name="Seuylemezian A."/>
            <person name="Kaur N."/>
            <person name="Patil P."/>
            <person name="Patil P."/>
            <person name="Mayilraj S."/>
            <person name="Vaishampayan P."/>
        </authorList>
    </citation>
    <scope>NUCLEOTIDE SEQUENCE [LARGE SCALE GENOMIC DNA]</scope>
    <source>
        <strain evidence="2">ATCC 27380</strain>
    </source>
</reference>
<dbReference type="Pfam" id="PF06662">
    <property type="entry name" value="C5-epim_C"/>
    <property type="match status" value="1"/>
</dbReference>
<evidence type="ECO:0000313" key="2">
    <source>
        <dbReference type="EMBL" id="PZE21136.1"/>
    </source>
</evidence>
<comment type="caution">
    <text evidence="2">The sequence shown here is derived from an EMBL/GenBank/DDBJ whole genome shotgun (WGS) entry which is preliminary data.</text>
</comment>
<dbReference type="InterPro" id="IPR008928">
    <property type="entry name" value="6-hairpin_glycosidase_sf"/>
</dbReference>
<dbReference type="PANTHER" id="PTHR13174:SF3">
    <property type="entry name" value="D-GLUCURONYL C5-EPIMERASE"/>
    <property type="match status" value="1"/>
</dbReference>
<dbReference type="RefSeq" id="WP_089199992.1">
    <property type="nucleotide sequence ID" value="NZ_NHRJ02000004.1"/>
</dbReference>
<dbReference type="Proteomes" id="UP000214746">
    <property type="component" value="Unassembled WGS sequence"/>
</dbReference>